<dbReference type="PANTHER" id="PTHR34043">
    <property type="entry name" value="ALPHA/BETA-HYDROLASES SUPERFAMILY PROTEIN"/>
    <property type="match status" value="1"/>
</dbReference>
<dbReference type="InterPro" id="IPR056304">
    <property type="entry name" value="Lip-like_C"/>
</dbReference>
<evidence type="ECO:0000256" key="2">
    <source>
        <dbReference type="ARBA" id="ARBA00022525"/>
    </source>
</evidence>
<feature type="domain" description="Lipase-like C-terminal" evidence="6">
    <location>
        <begin position="18"/>
        <end position="348"/>
    </location>
</feature>
<dbReference type="EMBL" id="HBKN01001625">
    <property type="protein sequence ID" value="CAE2192096.1"/>
    <property type="molecule type" value="Transcribed_RNA"/>
</dbReference>
<dbReference type="InterPro" id="IPR029058">
    <property type="entry name" value="AB_hydrolase_fold"/>
</dbReference>
<dbReference type="Pfam" id="PF24708">
    <property type="entry name" value="Lip_C"/>
    <property type="match status" value="1"/>
</dbReference>
<keyword evidence="5" id="KW-0443">Lipid metabolism</keyword>
<evidence type="ECO:0000256" key="4">
    <source>
        <dbReference type="ARBA" id="ARBA00022801"/>
    </source>
</evidence>
<evidence type="ECO:0000256" key="3">
    <source>
        <dbReference type="ARBA" id="ARBA00022729"/>
    </source>
</evidence>
<organism evidence="7">
    <name type="scientific">Guillardia theta</name>
    <name type="common">Cryptophyte</name>
    <name type="synonym">Cryptomonas phi</name>
    <dbReference type="NCBI Taxonomy" id="55529"/>
    <lineage>
        <taxon>Eukaryota</taxon>
        <taxon>Cryptophyceae</taxon>
        <taxon>Pyrenomonadales</taxon>
        <taxon>Geminigeraceae</taxon>
        <taxon>Guillardia</taxon>
    </lineage>
</organism>
<evidence type="ECO:0000313" key="7">
    <source>
        <dbReference type="EMBL" id="CAE2192096.1"/>
    </source>
</evidence>
<dbReference type="SUPFAM" id="SSF53474">
    <property type="entry name" value="alpha/beta-Hydrolases"/>
    <property type="match status" value="1"/>
</dbReference>
<dbReference type="PANTHER" id="PTHR34043:SF3">
    <property type="entry name" value="ALPHA_BETA-HYDROLASES SUPERFAMILY PROTEIN"/>
    <property type="match status" value="1"/>
</dbReference>
<keyword evidence="4" id="KW-0378">Hydrolase</keyword>
<keyword evidence="3" id="KW-0732">Signal</keyword>
<keyword evidence="2" id="KW-0964">Secreted</keyword>
<dbReference type="GO" id="GO:0006629">
    <property type="term" value="P:lipid metabolic process"/>
    <property type="evidence" value="ECO:0007669"/>
    <property type="project" value="UniProtKB-KW"/>
</dbReference>
<evidence type="ECO:0000256" key="1">
    <source>
        <dbReference type="ARBA" id="ARBA00004613"/>
    </source>
</evidence>
<comment type="subcellular location">
    <subcellularLocation>
        <location evidence="1">Secreted</location>
    </subcellularLocation>
</comment>
<proteinExistence type="predicted"/>
<dbReference type="Gene3D" id="3.40.50.1820">
    <property type="entry name" value="alpha/beta hydrolase"/>
    <property type="match status" value="1"/>
</dbReference>
<evidence type="ECO:0000256" key="5">
    <source>
        <dbReference type="ARBA" id="ARBA00023098"/>
    </source>
</evidence>
<reference evidence="7" key="1">
    <citation type="submission" date="2021-01" db="EMBL/GenBank/DDBJ databases">
        <authorList>
            <person name="Corre E."/>
            <person name="Pelletier E."/>
            <person name="Niang G."/>
            <person name="Scheremetjew M."/>
            <person name="Finn R."/>
            <person name="Kale V."/>
            <person name="Holt S."/>
            <person name="Cochrane G."/>
            <person name="Meng A."/>
            <person name="Brown T."/>
            <person name="Cohen L."/>
        </authorList>
    </citation>
    <scope>NUCLEOTIDE SEQUENCE</scope>
    <source>
        <strain evidence="7">CCMP 2712</strain>
    </source>
</reference>
<protein>
    <recommendedName>
        <fullName evidence="6">Lipase-like C-terminal domain-containing protein</fullName>
    </recommendedName>
</protein>
<dbReference type="AlphaFoldDB" id="A0A7S4H9M6"/>
<sequence>MSEVHDGERRSGDGSAMVVVLVHGFGGWSREEMRGKFFYWGAQKDLASELMDADGSLRVLTASVGPFSSVWDRAVELFYQIKGGRVDYGRAHSQAHKHERYGRTFPGLYPEWSEERPIHLLGHSMGGLTARALVQLLSQHGRDREEEDVFGELEYSDAISDRWVRTVTTVACPHDGTPLLSVVKDLDLMDLIFQGTSIMAGAAGRRRKPEDPQLFDFKLDQWGLKPQEEEETWREYRSRVSNSKVWREKPRDLCHHDLSLEGAAELNSWIQESPSVYYFSLSSCTTYLDPFSFGEAFLPLLSTNPMFVGPGTLLGCASRAGDRLCPRIDKGWRSNDGLVSTISTRWPSLCYKSSSDETAIVLPSNPLPSPDWQLCSRATEVDDVCNGEDAAKFGSKGLLWWRDKEFSFSCQIRAGVWNYLGQMTDLDHLACIGWNFGYAGVGSLLPTSWTWEAKEFYLDLFAFLRHVVR</sequence>
<dbReference type="GO" id="GO:0005576">
    <property type="term" value="C:extracellular region"/>
    <property type="evidence" value="ECO:0007669"/>
    <property type="project" value="UniProtKB-SubCell"/>
</dbReference>
<dbReference type="GO" id="GO:0016787">
    <property type="term" value="F:hydrolase activity"/>
    <property type="evidence" value="ECO:0007669"/>
    <property type="project" value="UniProtKB-KW"/>
</dbReference>
<gene>
    <name evidence="7" type="ORF">GTHE00462_LOCUS1407</name>
</gene>
<evidence type="ECO:0000259" key="6">
    <source>
        <dbReference type="Pfam" id="PF24708"/>
    </source>
</evidence>
<name>A0A7S4H9M6_GUITH</name>
<accession>A0A7S4H9M6</accession>